<evidence type="ECO:0000256" key="3">
    <source>
        <dbReference type="ARBA" id="ARBA00022801"/>
    </source>
</evidence>
<sequence length="221" mass="24744">MLNNKKAVIFDLDGTLVDSMWMWKTIDEEFLGDRGILCPDDLPKDIEGMSFSETALYFKERFDLKESLDEIKEIWVGMSIEKYKFEVPLKPGADVLLKYIAENGLKAGIATSNGRQMVDAVIDSLHIGQYFQVVATSCEVPAGKPAPDIYLKVAKELCVEPANCLVFEDVPAGILAGKRAGMTVCAVDDEFSRDMEEEKRHLADYFINDYHQIFNGNGANE</sequence>
<dbReference type="Gene3D" id="3.40.50.1000">
    <property type="entry name" value="HAD superfamily/HAD-like"/>
    <property type="match status" value="1"/>
</dbReference>
<dbReference type="NCBIfam" id="TIGR01509">
    <property type="entry name" value="HAD-SF-IA-v3"/>
    <property type="match status" value="1"/>
</dbReference>
<keyword evidence="2" id="KW-0479">Metal-binding</keyword>
<dbReference type="Gene3D" id="1.10.150.240">
    <property type="entry name" value="Putative phosphatase, domain 2"/>
    <property type="match status" value="1"/>
</dbReference>
<dbReference type="PANTHER" id="PTHR18901:SF38">
    <property type="entry name" value="PSEUDOURIDINE-5'-PHOSPHATASE"/>
    <property type="match status" value="1"/>
</dbReference>
<dbReference type="FunFam" id="3.40.50.1000:FF:000036">
    <property type="entry name" value="HAD family hydrolase"/>
    <property type="match status" value="1"/>
</dbReference>
<organism evidence="4 5">
    <name type="scientific">Lacrimispora algidixylanolytica</name>
    <dbReference type="NCBI Taxonomy" id="94868"/>
    <lineage>
        <taxon>Bacteria</taxon>
        <taxon>Bacillati</taxon>
        <taxon>Bacillota</taxon>
        <taxon>Clostridia</taxon>
        <taxon>Lachnospirales</taxon>
        <taxon>Lachnospiraceae</taxon>
        <taxon>Lacrimispora</taxon>
    </lineage>
</organism>
<dbReference type="PANTHER" id="PTHR18901">
    <property type="entry name" value="2-DEOXYGLUCOSE-6-PHOSPHATE PHOSPHATASE 2"/>
    <property type="match status" value="1"/>
</dbReference>
<dbReference type="GO" id="GO:0016791">
    <property type="term" value="F:phosphatase activity"/>
    <property type="evidence" value="ECO:0007669"/>
    <property type="project" value="TreeGrafter"/>
</dbReference>
<dbReference type="GO" id="GO:0046872">
    <property type="term" value="F:metal ion binding"/>
    <property type="evidence" value="ECO:0007669"/>
    <property type="project" value="UniProtKB-KW"/>
</dbReference>
<dbReference type="SFLD" id="SFLDG01135">
    <property type="entry name" value="C1.5.6:_HAD__Beta-PGM__Phospha"/>
    <property type="match status" value="1"/>
</dbReference>
<comment type="similarity">
    <text evidence="1">Belongs to the HAD-like hydrolase superfamily. CbbY/CbbZ/Gph/YieH family.</text>
</comment>
<dbReference type="SFLD" id="SFLDS00003">
    <property type="entry name" value="Haloacid_Dehalogenase"/>
    <property type="match status" value="1"/>
</dbReference>
<evidence type="ECO:0000313" key="4">
    <source>
        <dbReference type="EMBL" id="RKD28495.1"/>
    </source>
</evidence>
<dbReference type="CDD" id="cd07505">
    <property type="entry name" value="HAD_BPGM-like"/>
    <property type="match status" value="1"/>
</dbReference>
<dbReference type="PRINTS" id="PR00413">
    <property type="entry name" value="HADHALOGNASE"/>
</dbReference>
<evidence type="ECO:0000313" key="5">
    <source>
        <dbReference type="Proteomes" id="UP000284277"/>
    </source>
</evidence>
<dbReference type="EMBL" id="MCIA01000034">
    <property type="protein sequence ID" value="RKD28495.1"/>
    <property type="molecule type" value="Genomic_DNA"/>
</dbReference>
<name>A0A419STI6_9FIRM</name>
<dbReference type="InterPro" id="IPR041492">
    <property type="entry name" value="HAD_2"/>
</dbReference>
<reference evidence="4 5" key="1">
    <citation type="submission" date="2016-08" db="EMBL/GenBank/DDBJ databases">
        <title>A new outlook on sporulation: Clostridium algidixylanolyticum.</title>
        <authorList>
            <person name="Poppleton D.I."/>
            <person name="Gribaldo S."/>
        </authorList>
    </citation>
    <scope>NUCLEOTIDE SEQUENCE [LARGE SCALE GENOMIC DNA]</scope>
    <source>
        <strain evidence="4 5">SPL73</strain>
    </source>
</reference>
<gene>
    <name evidence="4" type="ORF">BET01_09720</name>
</gene>
<dbReference type="InterPro" id="IPR023214">
    <property type="entry name" value="HAD_sf"/>
</dbReference>
<keyword evidence="5" id="KW-1185">Reference proteome</keyword>
<protein>
    <submittedName>
        <fullName evidence="4">HAD family hydrolase</fullName>
    </submittedName>
</protein>
<keyword evidence="3 4" id="KW-0378">Hydrolase</keyword>
<dbReference type="InterPro" id="IPR006439">
    <property type="entry name" value="HAD-SF_hydro_IA"/>
</dbReference>
<dbReference type="Proteomes" id="UP000284277">
    <property type="component" value="Unassembled WGS sequence"/>
</dbReference>
<dbReference type="InterPro" id="IPR023198">
    <property type="entry name" value="PGP-like_dom2"/>
</dbReference>
<dbReference type="Pfam" id="PF13419">
    <property type="entry name" value="HAD_2"/>
    <property type="match status" value="1"/>
</dbReference>
<accession>A0A419STI6</accession>
<dbReference type="AlphaFoldDB" id="A0A419STI6"/>
<comment type="caution">
    <text evidence="4">The sequence shown here is derived from an EMBL/GenBank/DDBJ whole genome shotgun (WGS) entry which is preliminary data.</text>
</comment>
<evidence type="ECO:0000256" key="1">
    <source>
        <dbReference type="ARBA" id="ARBA00006171"/>
    </source>
</evidence>
<evidence type="ECO:0000256" key="2">
    <source>
        <dbReference type="ARBA" id="ARBA00022723"/>
    </source>
</evidence>
<dbReference type="SFLD" id="SFLDG01129">
    <property type="entry name" value="C1.5:_HAD__Beta-PGM__Phosphata"/>
    <property type="match status" value="1"/>
</dbReference>
<dbReference type="OrthoDB" id="9797743at2"/>
<dbReference type="RefSeq" id="WP_120198455.1">
    <property type="nucleotide sequence ID" value="NZ_MCIA01000034.1"/>
</dbReference>
<proteinExistence type="inferred from homology"/>
<dbReference type="InterPro" id="IPR036412">
    <property type="entry name" value="HAD-like_sf"/>
</dbReference>
<dbReference type="SUPFAM" id="SSF56784">
    <property type="entry name" value="HAD-like"/>
    <property type="match status" value="1"/>
</dbReference>